<dbReference type="InterPro" id="IPR003656">
    <property type="entry name" value="Znf_BED"/>
</dbReference>
<dbReference type="Proteomes" id="UP000243579">
    <property type="component" value="Unassembled WGS sequence"/>
</dbReference>
<dbReference type="SMART" id="SM00614">
    <property type="entry name" value="ZnF_BED"/>
    <property type="match status" value="1"/>
</dbReference>
<accession>A0A1V9YSW5</accession>
<keyword evidence="12" id="KW-1185">Reference proteome</keyword>
<dbReference type="AlphaFoldDB" id="A0A1V9YSW5"/>
<evidence type="ECO:0000256" key="8">
    <source>
        <dbReference type="PROSITE-ProRule" id="PRU00027"/>
    </source>
</evidence>
<keyword evidence="3 8" id="KW-0863">Zinc-finger</keyword>
<gene>
    <name evidence="11" type="ORF">ACHHYP_06643</name>
</gene>
<keyword evidence="6" id="KW-0804">Transcription</keyword>
<evidence type="ECO:0000256" key="4">
    <source>
        <dbReference type="ARBA" id="ARBA00022833"/>
    </source>
</evidence>
<sequence length="612" mass="67478">MPVTPPPTDAPKRLREDDLPSDANLGESSMDRKRKRLTNASYIWEHFRKSEDKKSIVCLHCHPEGSTRFAYSGGTSTMNRHLRRKHAIYAPGKTAEDYENNDTFLRYSPPPVLDVSPALDKSVTDDGKVPARPSKQSMVQTQQWIHYVVAQYAPFELDADLAQLLKSRTTGAFQALQGPALVATLRDATFSLRNQLHTYLVSMRPKLSLSIDSWEVVPGIVLYVATAHWVTDAFERRQCALDVSLLGSDKPFELWFQEVLDTYGLEAQLVAVTLGRDCPVAALQAAFPSLVFVPCILHQLETIVRSILEAAGDVLHRCRELVVRHPRHGVALDAPLTSWWSTCEMVSQLVAGEAVWKDELSPDDWATLKDLADVLVPLQSLLQNCLLESSVLVPLASLVFAMLHGIAKRLLGFKSPIQKALSAAVHALLKHAPPLLHVVCALDPRFKTLPFLSPNEKHAAFVTLSASMEKPATPETDPVALPKKGSKESLMLAWSEMYPFEDAAGAPLQATVQTYLDAATSLTAAASLVDPLAWWKVNVHVFGDMAGLAKSYLSVSPFCMPVQDVLQPALRARKTRIPSHLVDVVLFLRSALHVPELQDHKHVSVPAGSVIL</sequence>
<dbReference type="InterPro" id="IPR052035">
    <property type="entry name" value="ZnF_BED_domain_contain"/>
</dbReference>
<organism evidence="11 12">
    <name type="scientific">Achlya hypogyna</name>
    <name type="common">Oomycete</name>
    <name type="synonym">Protoachlya hypogyna</name>
    <dbReference type="NCBI Taxonomy" id="1202772"/>
    <lineage>
        <taxon>Eukaryota</taxon>
        <taxon>Sar</taxon>
        <taxon>Stramenopiles</taxon>
        <taxon>Oomycota</taxon>
        <taxon>Saprolegniomycetes</taxon>
        <taxon>Saprolegniales</taxon>
        <taxon>Achlyaceae</taxon>
        <taxon>Achlya</taxon>
    </lineage>
</organism>
<evidence type="ECO:0000256" key="9">
    <source>
        <dbReference type="SAM" id="MobiDB-lite"/>
    </source>
</evidence>
<dbReference type="PANTHER" id="PTHR46481:SF10">
    <property type="entry name" value="ZINC FINGER BED DOMAIN-CONTAINING PROTEIN 39"/>
    <property type="match status" value="1"/>
</dbReference>
<evidence type="ECO:0000259" key="10">
    <source>
        <dbReference type="PROSITE" id="PS50808"/>
    </source>
</evidence>
<name>A0A1V9YSW5_ACHHY</name>
<dbReference type="PANTHER" id="PTHR46481">
    <property type="entry name" value="ZINC FINGER BED DOMAIN-CONTAINING PROTEIN 4"/>
    <property type="match status" value="1"/>
</dbReference>
<comment type="caution">
    <text evidence="11">The sequence shown here is derived from an EMBL/GenBank/DDBJ whole genome shotgun (WGS) entry which is preliminary data.</text>
</comment>
<dbReference type="InterPro" id="IPR036236">
    <property type="entry name" value="Znf_C2H2_sf"/>
</dbReference>
<dbReference type="Pfam" id="PF02892">
    <property type="entry name" value="zf-BED"/>
    <property type="match status" value="1"/>
</dbReference>
<evidence type="ECO:0000256" key="3">
    <source>
        <dbReference type="ARBA" id="ARBA00022771"/>
    </source>
</evidence>
<evidence type="ECO:0000256" key="6">
    <source>
        <dbReference type="ARBA" id="ARBA00023163"/>
    </source>
</evidence>
<keyword evidence="4" id="KW-0862">Zinc</keyword>
<keyword evidence="2" id="KW-0479">Metal-binding</keyword>
<dbReference type="EMBL" id="JNBR01001100">
    <property type="protein sequence ID" value="OQR88767.1"/>
    <property type="molecule type" value="Genomic_DNA"/>
</dbReference>
<evidence type="ECO:0000256" key="2">
    <source>
        <dbReference type="ARBA" id="ARBA00022723"/>
    </source>
</evidence>
<keyword evidence="5" id="KW-0805">Transcription regulation</keyword>
<dbReference type="OrthoDB" id="1607513at2759"/>
<evidence type="ECO:0000256" key="1">
    <source>
        <dbReference type="ARBA" id="ARBA00004123"/>
    </source>
</evidence>
<dbReference type="SUPFAM" id="SSF53098">
    <property type="entry name" value="Ribonuclease H-like"/>
    <property type="match status" value="1"/>
</dbReference>
<feature type="region of interest" description="Disordered" evidence="9">
    <location>
        <begin position="1"/>
        <end position="32"/>
    </location>
</feature>
<dbReference type="GO" id="GO:0003677">
    <property type="term" value="F:DNA binding"/>
    <property type="evidence" value="ECO:0007669"/>
    <property type="project" value="InterPro"/>
</dbReference>
<keyword evidence="7" id="KW-0539">Nucleus</keyword>
<dbReference type="GO" id="GO:0005634">
    <property type="term" value="C:nucleus"/>
    <property type="evidence" value="ECO:0007669"/>
    <property type="project" value="UniProtKB-SubCell"/>
</dbReference>
<dbReference type="InterPro" id="IPR012337">
    <property type="entry name" value="RNaseH-like_sf"/>
</dbReference>
<dbReference type="GO" id="GO:0008270">
    <property type="term" value="F:zinc ion binding"/>
    <property type="evidence" value="ECO:0007669"/>
    <property type="project" value="UniProtKB-KW"/>
</dbReference>
<protein>
    <recommendedName>
        <fullName evidence="10">BED-type domain-containing protein</fullName>
    </recommendedName>
</protein>
<dbReference type="PROSITE" id="PS50808">
    <property type="entry name" value="ZF_BED"/>
    <property type="match status" value="1"/>
</dbReference>
<evidence type="ECO:0000313" key="12">
    <source>
        <dbReference type="Proteomes" id="UP000243579"/>
    </source>
</evidence>
<feature type="domain" description="BED-type" evidence="10">
    <location>
        <begin position="38"/>
        <end position="93"/>
    </location>
</feature>
<reference evidence="11 12" key="1">
    <citation type="journal article" date="2014" name="Genome Biol. Evol.">
        <title>The secreted proteins of Achlya hypogyna and Thraustotheca clavata identify the ancestral oomycete secretome and reveal gene acquisitions by horizontal gene transfer.</title>
        <authorList>
            <person name="Misner I."/>
            <person name="Blouin N."/>
            <person name="Leonard G."/>
            <person name="Richards T.A."/>
            <person name="Lane C.E."/>
        </authorList>
    </citation>
    <scope>NUCLEOTIDE SEQUENCE [LARGE SCALE GENOMIC DNA]</scope>
    <source>
        <strain evidence="11 12">ATCC 48635</strain>
    </source>
</reference>
<evidence type="ECO:0000256" key="7">
    <source>
        <dbReference type="ARBA" id="ARBA00023242"/>
    </source>
</evidence>
<evidence type="ECO:0000313" key="11">
    <source>
        <dbReference type="EMBL" id="OQR88767.1"/>
    </source>
</evidence>
<dbReference type="SUPFAM" id="SSF57667">
    <property type="entry name" value="beta-beta-alpha zinc fingers"/>
    <property type="match status" value="1"/>
</dbReference>
<dbReference type="STRING" id="1202772.A0A1V9YSW5"/>
<dbReference type="GO" id="GO:0009791">
    <property type="term" value="P:post-embryonic development"/>
    <property type="evidence" value="ECO:0007669"/>
    <property type="project" value="UniProtKB-ARBA"/>
</dbReference>
<evidence type="ECO:0000256" key="5">
    <source>
        <dbReference type="ARBA" id="ARBA00023015"/>
    </source>
</evidence>
<proteinExistence type="predicted"/>
<comment type="subcellular location">
    <subcellularLocation>
        <location evidence="1">Nucleus</location>
    </subcellularLocation>
</comment>